<dbReference type="Proteomes" id="UP000695023">
    <property type="component" value="Unplaced"/>
</dbReference>
<protein>
    <submittedName>
        <fullName evidence="4">Uncharacterized protein LOC102210879 isoform X1</fullName>
    </submittedName>
</protein>
<evidence type="ECO:0000313" key="3">
    <source>
        <dbReference type="Proteomes" id="UP000695023"/>
    </source>
</evidence>
<proteinExistence type="predicted"/>
<evidence type="ECO:0000256" key="1">
    <source>
        <dbReference type="SAM" id="MobiDB-lite"/>
    </source>
</evidence>
<keyword evidence="3" id="KW-1185">Reference proteome</keyword>
<keyword evidence="2" id="KW-0472">Membrane</keyword>
<name>A0A9Y6JAD6_9CICH</name>
<feature type="transmembrane region" description="Helical" evidence="2">
    <location>
        <begin position="59"/>
        <end position="82"/>
    </location>
</feature>
<reference evidence="4" key="1">
    <citation type="submission" date="2025-08" db="UniProtKB">
        <authorList>
            <consortium name="RefSeq"/>
        </authorList>
    </citation>
    <scope>IDENTIFICATION</scope>
</reference>
<gene>
    <name evidence="4" type="primary">LOC102210879</name>
</gene>
<accession>A0A9Y6JAD6</accession>
<organism evidence="3 4">
    <name type="scientific">Pundamilia nyererei</name>
    <dbReference type="NCBI Taxonomy" id="303518"/>
    <lineage>
        <taxon>Eukaryota</taxon>
        <taxon>Metazoa</taxon>
        <taxon>Chordata</taxon>
        <taxon>Craniata</taxon>
        <taxon>Vertebrata</taxon>
        <taxon>Euteleostomi</taxon>
        <taxon>Actinopterygii</taxon>
        <taxon>Neopterygii</taxon>
        <taxon>Teleostei</taxon>
        <taxon>Neoteleostei</taxon>
        <taxon>Acanthomorphata</taxon>
        <taxon>Ovalentaria</taxon>
        <taxon>Cichlomorphae</taxon>
        <taxon>Cichliformes</taxon>
        <taxon>Cichlidae</taxon>
        <taxon>African cichlids</taxon>
        <taxon>Pseudocrenilabrinae</taxon>
        <taxon>Haplochromini</taxon>
        <taxon>Pundamilia</taxon>
    </lineage>
</organism>
<dbReference type="RefSeq" id="XP_013764585.1">
    <property type="nucleotide sequence ID" value="XM_013909131.1"/>
</dbReference>
<dbReference type="AlphaFoldDB" id="A0A9Y6JAD6"/>
<feature type="compositionally biased region" description="Basic and acidic residues" evidence="1">
    <location>
        <begin position="125"/>
        <end position="134"/>
    </location>
</feature>
<dbReference type="GeneID" id="102210879"/>
<feature type="region of interest" description="Disordered" evidence="1">
    <location>
        <begin position="208"/>
        <end position="247"/>
    </location>
</feature>
<evidence type="ECO:0000313" key="4">
    <source>
        <dbReference type="RefSeq" id="XP_013764585.1"/>
    </source>
</evidence>
<keyword evidence="2" id="KW-0812">Transmembrane</keyword>
<keyword evidence="2" id="KW-1133">Transmembrane helix</keyword>
<sequence>MIRETEDNLHLMLIKVLYKTLKCKVSFLEVIKSPGRPHSSAFSLLSGIMATGPDAIELWLLPSGVVSFFILLLLLSIFLTGLCSDCGRHSFELQDLEVNRTPSTLISVVKLEEVRENPTINEIQNDEKRSRPEEEVSVQFTPWRSHLGAPQSQDQNAEHIYHAIGGHGTNHDISSPAMPANHKPARAHDAALGDFSNYDGDSVYAQVSKKLSSSVSPPPVHTPAEIPVQEEEERSPPLPERTAEMEG</sequence>
<feature type="region of interest" description="Disordered" evidence="1">
    <location>
        <begin position="119"/>
        <end position="186"/>
    </location>
</feature>
<evidence type="ECO:0000256" key="2">
    <source>
        <dbReference type="SAM" id="Phobius"/>
    </source>
</evidence>